<gene>
    <name evidence="3" type="ORF">AWB85_18720</name>
</gene>
<evidence type="ECO:0000313" key="4">
    <source>
        <dbReference type="Proteomes" id="UP000186919"/>
    </source>
</evidence>
<organism evidence="3 4">
    <name type="scientific">Mycobacteroides immunogenum</name>
    <dbReference type="NCBI Taxonomy" id="83262"/>
    <lineage>
        <taxon>Bacteria</taxon>
        <taxon>Bacillati</taxon>
        <taxon>Actinomycetota</taxon>
        <taxon>Actinomycetes</taxon>
        <taxon>Mycobacteriales</taxon>
        <taxon>Mycobacteriaceae</taxon>
        <taxon>Mycobacteroides</taxon>
    </lineage>
</organism>
<protein>
    <recommendedName>
        <fullName evidence="5">Glycosyltransferase subfamily 4-like N-terminal domain-containing protein</fullName>
    </recommendedName>
</protein>
<dbReference type="PANTHER" id="PTHR12526:SF510">
    <property type="entry name" value="D-INOSITOL 3-PHOSPHATE GLYCOSYLTRANSFERASE"/>
    <property type="match status" value="1"/>
</dbReference>
<proteinExistence type="predicted"/>
<accession>A0A179V6J9</accession>
<dbReference type="EMBL" id="LQYE01000032">
    <property type="protein sequence ID" value="OAT66722.1"/>
    <property type="molecule type" value="Genomic_DNA"/>
</dbReference>
<dbReference type="GO" id="GO:0016757">
    <property type="term" value="F:glycosyltransferase activity"/>
    <property type="evidence" value="ECO:0007669"/>
    <property type="project" value="UniProtKB-KW"/>
</dbReference>
<reference evidence="3 4" key="1">
    <citation type="submission" date="2016-01" db="EMBL/GenBank/DDBJ databases">
        <title>Mycobacterium immunogenum strain CD11_6 genome sequencing and assembly.</title>
        <authorList>
            <person name="Kaur G."/>
            <person name="Nair G.R."/>
            <person name="Mayilraj S."/>
        </authorList>
    </citation>
    <scope>NUCLEOTIDE SEQUENCE [LARGE SCALE GENOMIC DNA]</scope>
    <source>
        <strain evidence="3 4">CD11-6</strain>
    </source>
</reference>
<name>A0A179V6J9_9MYCO</name>
<dbReference type="Pfam" id="PF13692">
    <property type="entry name" value="Glyco_trans_1_4"/>
    <property type="match status" value="1"/>
</dbReference>
<dbReference type="CDD" id="cd03801">
    <property type="entry name" value="GT4_PimA-like"/>
    <property type="match status" value="1"/>
</dbReference>
<keyword evidence="1" id="KW-0328">Glycosyltransferase</keyword>
<comment type="caution">
    <text evidence="3">The sequence shown here is derived from an EMBL/GenBank/DDBJ whole genome shotgun (WGS) entry which is preliminary data.</text>
</comment>
<dbReference type="AlphaFoldDB" id="A0A179V6J9"/>
<dbReference type="PANTHER" id="PTHR12526">
    <property type="entry name" value="GLYCOSYLTRANSFERASE"/>
    <property type="match status" value="1"/>
</dbReference>
<dbReference type="SUPFAM" id="SSF53756">
    <property type="entry name" value="UDP-Glycosyltransferase/glycogen phosphorylase"/>
    <property type="match status" value="1"/>
</dbReference>
<evidence type="ECO:0000256" key="2">
    <source>
        <dbReference type="ARBA" id="ARBA00022679"/>
    </source>
</evidence>
<sequence length="344" mass="38281">MRILWLSPWMRPLARVQSEALQDRGASVLLVTTDQHPESGPARDYELVLEPSLKRPAGWAAWTHAVPKIRAFQPDVVISELVRDPRWQMFDRKRPRLLLIHDDQPHDVSEERPRWKDVAFRRWEAGAVRRVAFSDYVARSIAAHASSPVDVVPLTSDLDPSRVPGFAPAARRRDFVLVGRLSGYKNIELILRAWHTHVAGPAWRGDQLVIIGDGAFAGALPESVRWIRGRYSYSDVLQPLSAAKASIVHYRQASQSGVQTLSMQLGVNVIVSAEGALPEFQPPGETPLDRDDVAGLSAAFDRHADPETAARLGAAAQEHYTQNFSADHAAARLLAICERLPRPH</sequence>
<keyword evidence="2" id="KW-0808">Transferase</keyword>
<evidence type="ECO:0008006" key="5">
    <source>
        <dbReference type="Google" id="ProtNLM"/>
    </source>
</evidence>
<evidence type="ECO:0000256" key="1">
    <source>
        <dbReference type="ARBA" id="ARBA00022676"/>
    </source>
</evidence>
<dbReference type="Gene3D" id="3.40.50.2000">
    <property type="entry name" value="Glycogen Phosphorylase B"/>
    <property type="match status" value="2"/>
</dbReference>
<evidence type="ECO:0000313" key="3">
    <source>
        <dbReference type="EMBL" id="OAT66722.1"/>
    </source>
</evidence>
<dbReference type="Proteomes" id="UP000186919">
    <property type="component" value="Unassembled WGS sequence"/>
</dbReference>